<evidence type="ECO:0000313" key="2">
    <source>
        <dbReference type="Proteomes" id="UP000266861"/>
    </source>
</evidence>
<organism evidence="1 2">
    <name type="scientific">Diversispora epigaea</name>
    <dbReference type="NCBI Taxonomy" id="1348612"/>
    <lineage>
        <taxon>Eukaryota</taxon>
        <taxon>Fungi</taxon>
        <taxon>Fungi incertae sedis</taxon>
        <taxon>Mucoromycota</taxon>
        <taxon>Glomeromycotina</taxon>
        <taxon>Glomeromycetes</taxon>
        <taxon>Diversisporales</taxon>
        <taxon>Diversisporaceae</taxon>
        <taxon>Diversispora</taxon>
    </lineage>
</organism>
<gene>
    <name evidence="1" type="ORF">Glove_177g126</name>
</gene>
<comment type="caution">
    <text evidence="1">The sequence shown here is derived from an EMBL/GenBank/DDBJ whole genome shotgun (WGS) entry which is preliminary data.</text>
</comment>
<dbReference type="Proteomes" id="UP000266861">
    <property type="component" value="Unassembled WGS sequence"/>
</dbReference>
<dbReference type="EMBL" id="PQFF01000167">
    <property type="protein sequence ID" value="RHZ77445.1"/>
    <property type="molecule type" value="Genomic_DNA"/>
</dbReference>
<dbReference type="AlphaFoldDB" id="A0A397ING1"/>
<dbReference type="OrthoDB" id="2318560at2759"/>
<proteinExistence type="predicted"/>
<evidence type="ECO:0000313" key="1">
    <source>
        <dbReference type="EMBL" id="RHZ77445.1"/>
    </source>
</evidence>
<sequence>MSPILDLVSNIVLRHSAFDEFQGEILSDSELKPLFHYNYHYHYYPCHHRLLQYHFYLDPEMMHPIKASLAGYIQAKSFPYIGSWIQFSLAMISNLCNNSIEQYNPWYRHIRKYFQNGQCLCLIRMKMPKVFPECNQEYNDCKPCNSTRFKNNFDKWTSGNATIDKFIQDA</sequence>
<name>A0A397ING1_9GLOM</name>
<keyword evidence="2" id="KW-1185">Reference proteome</keyword>
<reference evidence="1 2" key="1">
    <citation type="submission" date="2018-08" db="EMBL/GenBank/DDBJ databases">
        <title>Genome and evolution of the arbuscular mycorrhizal fungus Diversispora epigaea (formerly Glomus versiforme) and its bacterial endosymbionts.</title>
        <authorList>
            <person name="Sun X."/>
            <person name="Fei Z."/>
            <person name="Harrison M."/>
        </authorList>
    </citation>
    <scope>NUCLEOTIDE SEQUENCE [LARGE SCALE GENOMIC DNA]</scope>
    <source>
        <strain evidence="1 2">IT104</strain>
    </source>
</reference>
<accession>A0A397ING1</accession>
<protein>
    <submittedName>
        <fullName evidence="1">Uncharacterized protein</fullName>
    </submittedName>
</protein>